<keyword evidence="7" id="KW-0677">Repeat</keyword>
<feature type="chain" id="PRO_5019833268" description="LRRCT domain-containing protein" evidence="15">
    <location>
        <begin position="34"/>
        <end position="709"/>
    </location>
</feature>
<dbReference type="OrthoDB" id="676979at2759"/>
<dbReference type="InterPro" id="IPR051432">
    <property type="entry name" value="KCNMA1_auxiliary"/>
</dbReference>
<feature type="compositionally biased region" description="Polar residues" evidence="13">
    <location>
        <begin position="417"/>
        <end position="427"/>
    </location>
</feature>
<feature type="region of interest" description="Disordered" evidence="13">
    <location>
        <begin position="406"/>
        <end position="485"/>
    </location>
</feature>
<dbReference type="Proteomes" id="UP000291343">
    <property type="component" value="Unassembled WGS sequence"/>
</dbReference>
<dbReference type="SMART" id="SM00369">
    <property type="entry name" value="LRR_TYP"/>
    <property type="match status" value="5"/>
</dbReference>
<dbReference type="InterPro" id="IPR032675">
    <property type="entry name" value="LRR_dom_sf"/>
</dbReference>
<evidence type="ECO:0000256" key="5">
    <source>
        <dbReference type="ARBA" id="ARBA00022692"/>
    </source>
</evidence>
<organism evidence="16 17">
    <name type="scientific">Laodelphax striatellus</name>
    <name type="common">Small brown planthopper</name>
    <name type="synonym">Delphax striatella</name>
    <dbReference type="NCBI Taxonomy" id="195883"/>
    <lineage>
        <taxon>Eukaryota</taxon>
        <taxon>Metazoa</taxon>
        <taxon>Ecdysozoa</taxon>
        <taxon>Arthropoda</taxon>
        <taxon>Hexapoda</taxon>
        <taxon>Insecta</taxon>
        <taxon>Pterygota</taxon>
        <taxon>Neoptera</taxon>
        <taxon>Paraneoptera</taxon>
        <taxon>Hemiptera</taxon>
        <taxon>Auchenorrhyncha</taxon>
        <taxon>Fulgoroidea</taxon>
        <taxon>Delphacidae</taxon>
        <taxon>Criomorphinae</taxon>
        <taxon>Laodelphax</taxon>
    </lineage>
</organism>
<dbReference type="InParanoid" id="A0A482XNH5"/>
<feature type="signal peptide" evidence="15">
    <location>
        <begin position="1"/>
        <end position="33"/>
    </location>
</feature>
<evidence type="ECO:0000256" key="6">
    <source>
        <dbReference type="ARBA" id="ARBA00022729"/>
    </source>
</evidence>
<keyword evidence="10 14" id="KW-0472">Membrane</keyword>
<evidence type="ECO:0000256" key="10">
    <source>
        <dbReference type="ARBA" id="ARBA00023136"/>
    </source>
</evidence>
<evidence type="ECO:0000313" key="17">
    <source>
        <dbReference type="Proteomes" id="UP000291343"/>
    </source>
</evidence>
<dbReference type="FunCoup" id="A0A482XNH5">
    <property type="interactions" value="137"/>
</dbReference>
<dbReference type="InterPro" id="IPR001611">
    <property type="entry name" value="Leu-rich_rpt"/>
</dbReference>
<evidence type="ECO:0000256" key="2">
    <source>
        <dbReference type="ARBA" id="ARBA00022448"/>
    </source>
</evidence>
<feature type="compositionally biased region" description="Acidic residues" evidence="13">
    <location>
        <begin position="428"/>
        <end position="443"/>
    </location>
</feature>
<evidence type="ECO:0000256" key="9">
    <source>
        <dbReference type="ARBA" id="ARBA00023065"/>
    </source>
</evidence>
<comment type="caution">
    <text evidence="16">The sequence shown here is derived from an EMBL/GenBank/DDBJ whole genome shotgun (WGS) entry which is preliminary data.</text>
</comment>
<evidence type="ECO:0000256" key="11">
    <source>
        <dbReference type="ARBA" id="ARBA00023157"/>
    </source>
</evidence>
<dbReference type="PROSITE" id="PS51450">
    <property type="entry name" value="LRR"/>
    <property type="match status" value="1"/>
</dbReference>
<dbReference type="InterPro" id="IPR003591">
    <property type="entry name" value="Leu-rich_rpt_typical-subtyp"/>
</dbReference>
<feature type="compositionally biased region" description="Basic and acidic residues" evidence="13">
    <location>
        <begin position="369"/>
        <end position="381"/>
    </location>
</feature>
<feature type="transmembrane region" description="Helical" evidence="14">
    <location>
        <begin position="562"/>
        <end position="584"/>
    </location>
</feature>
<evidence type="ECO:0000256" key="4">
    <source>
        <dbReference type="ARBA" id="ARBA00022614"/>
    </source>
</evidence>
<comment type="subcellular location">
    <subcellularLocation>
        <location evidence="1">Cell membrane</location>
        <topology evidence="1">Single-pass membrane protein</topology>
    </subcellularLocation>
</comment>
<dbReference type="PANTHER" id="PTHR46473">
    <property type="entry name" value="GH08155P"/>
    <property type="match status" value="1"/>
</dbReference>
<evidence type="ECO:0000313" key="16">
    <source>
        <dbReference type="EMBL" id="RZF47277.1"/>
    </source>
</evidence>
<evidence type="ECO:0000256" key="3">
    <source>
        <dbReference type="ARBA" id="ARBA00022475"/>
    </source>
</evidence>
<dbReference type="GO" id="GO:0005886">
    <property type="term" value="C:plasma membrane"/>
    <property type="evidence" value="ECO:0007669"/>
    <property type="project" value="UniProtKB-SubCell"/>
</dbReference>
<dbReference type="GO" id="GO:0034220">
    <property type="term" value="P:monoatomic ion transmembrane transport"/>
    <property type="evidence" value="ECO:0007669"/>
    <property type="project" value="UniProtKB-KW"/>
</dbReference>
<keyword evidence="17" id="KW-1185">Reference proteome</keyword>
<evidence type="ECO:0000256" key="1">
    <source>
        <dbReference type="ARBA" id="ARBA00004162"/>
    </source>
</evidence>
<gene>
    <name evidence="16" type="ORF">LSTR_LSTR004986</name>
</gene>
<feature type="compositionally biased region" description="Polar residues" evidence="13">
    <location>
        <begin position="597"/>
        <end position="610"/>
    </location>
</feature>
<keyword evidence="5 14" id="KW-0812">Transmembrane</keyword>
<dbReference type="Pfam" id="PF13855">
    <property type="entry name" value="LRR_8"/>
    <property type="match status" value="1"/>
</dbReference>
<dbReference type="STRING" id="195883.A0A482XNH5"/>
<evidence type="ECO:0000256" key="12">
    <source>
        <dbReference type="ARBA" id="ARBA00023303"/>
    </source>
</evidence>
<keyword evidence="6 15" id="KW-0732">Signal</keyword>
<reference evidence="16 17" key="1">
    <citation type="journal article" date="2017" name="Gigascience">
        <title>Genome sequence of the small brown planthopper, Laodelphax striatellus.</title>
        <authorList>
            <person name="Zhu J."/>
            <person name="Jiang F."/>
            <person name="Wang X."/>
            <person name="Yang P."/>
            <person name="Bao Y."/>
            <person name="Zhao W."/>
            <person name="Wang W."/>
            <person name="Lu H."/>
            <person name="Wang Q."/>
            <person name="Cui N."/>
            <person name="Li J."/>
            <person name="Chen X."/>
            <person name="Luo L."/>
            <person name="Yu J."/>
            <person name="Kang L."/>
            <person name="Cui F."/>
        </authorList>
    </citation>
    <scope>NUCLEOTIDE SEQUENCE [LARGE SCALE GENOMIC DNA]</scope>
    <source>
        <strain evidence="16">Lst14</strain>
    </source>
</reference>
<keyword evidence="4" id="KW-0433">Leucine-rich repeat</keyword>
<keyword evidence="2" id="KW-0813">Transport</keyword>
<keyword evidence="11" id="KW-1015">Disulfide bond</keyword>
<name>A0A482XNH5_LAOST</name>
<evidence type="ECO:0000256" key="13">
    <source>
        <dbReference type="SAM" id="MobiDB-lite"/>
    </source>
</evidence>
<dbReference type="Gene3D" id="3.80.10.10">
    <property type="entry name" value="Ribonuclease Inhibitor"/>
    <property type="match status" value="2"/>
</dbReference>
<keyword evidence="8 14" id="KW-1133">Transmembrane helix</keyword>
<feature type="region of interest" description="Disordered" evidence="13">
    <location>
        <begin position="591"/>
        <end position="633"/>
    </location>
</feature>
<evidence type="ECO:0000256" key="7">
    <source>
        <dbReference type="ARBA" id="ARBA00022737"/>
    </source>
</evidence>
<evidence type="ECO:0000256" key="8">
    <source>
        <dbReference type="ARBA" id="ARBA00022989"/>
    </source>
</evidence>
<dbReference type="SMR" id="A0A482XNH5"/>
<dbReference type="EMBL" id="QKKF02004629">
    <property type="protein sequence ID" value="RZF47277.1"/>
    <property type="molecule type" value="Genomic_DNA"/>
</dbReference>
<keyword evidence="12" id="KW-0407">Ion channel</keyword>
<feature type="region of interest" description="Disordered" evidence="13">
    <location>
        <begin position="526"/>
        <end position="556"/>
    </location>
</feature>
<accession>A0A482XNH5</accession>
<sequence>MAMGLSKQSSVARLCSPLFILIVISICSQLVAGEYGCPHQCLCFVDNSGFRTANCTGVEFMTAHAHQYSKIFSGIEVLNIRPHFQKPIKLKDDMFIPFFSLKYLNLSNCRIKTITKNVFNGLKKIWEIDLSDNEIQHFHSSVFENLNDLNRLSLRGNPLQMTHKPYIISHSLKELDLGKCGISSLPNEFFHGLKKLTHLLLDGNFIRNIKDHVLPRGLVDLNLAYNRIVNIPIDTLLSLTQLRRLDLHENYINCTCVFLHLQDMLSGNGVLIDGNVVCAYPIELRNTSLNKVNENEACRREVYKDKQHRKSSNAKYIHQKESYDFDNDKYSSYENFQRDQPYDPEYYQDQIDDTKNEDNSFQQDPQALKSRDNVHGAEHSSHASFKSDYNDKISFDSGNVEKLMNDEGAQSEEDTNLKTSSYSPQDANNDDGVENNSYDVEDNYTDKSSNIDRPSPLNNVANNDEKSSHKPSRSQDSFEGSGVEDINEEEKIASLGEGIQFGLDDGDKDDATEFLLIKETKAPKVNHEKELKSDTGGELTDNDEQRAEESERKTVSGETDQYILVGLIGLAVILLLLFALIKWCRSKRSTEREKLSNMENANGTELQDITTLLPKPQENGDKNSKYPNETSPETVKLINGEKPHDFSEPTDMNQNDNRNDIVKNGVKPAPENVAPIEVTKAKLTILPDSIPKTPIFVQKNNIAIKKGVS</sequence>
<feature type="compositionally biased region" description="Basic and acidic residues" evidence="13">
    <location>
        <begin position="543"/>
        <end position="555"/>
    </location>
</feature>
<protein>
    <recommendedName>
        <fullName evidence="18">LRRCT domain-containing protein</fullName>
    </recommendedName>
</protein>
<feature type="compositionally biased region" description="Polar residues" evidence="13">
    <location>
        <begin position="446"/>
        <end position="462"/>
    </location>
</feature>
<keyword evidence="9" id="KW-0406">Ion transport</keyword>
<dbReference type="PANTHER" id="PTHR46473:SF10">
    <property type="entry name" value="LD45603P-RELATED"/>
    <property type="match status" value="1"/>
</dbReference>
<evidence type="ECO:0000256" key="14">
    <source>
        <dbReference type="SAM" id="Phobius"/>
    </source>
</evidence>
<dbReference type="AlphaFoldDB" id="A0A482XNH5"/>
<feature type="region of interest" description="Disordered" evidence="13">
    <location>
        <begin position="355"/>
        <end position="392"/>
    </location>
</feature>
<evidence type="ECO:0000256" key="15">
    <source>
        <dbReference type="SAM" id="SignalP"/>
    </source>
</evidence>
<feature type="compositionally biased region" description="Basic and acidic residues" evidence="13">
    <location>
        <begin position="526"/>
        <end position="535"/>
    </location>
</feature>
<proteinExistence type="predicted"/>
<evidence type="ECO:0008006" key="18">
    <source>
        <dbReference type="Google" id="ProtNLM"/>
    </source>
</evidence>
<keyword evidence="3" id="KW-1003">Cell membrane</keyword>
<dbReference type="SUPFAM" id="SSF52058">
    <property type="entry name" value="L domain-like"/>
    <property type="match status" value="1"/>
</dbReference>